<dbReference type="GO" id="GO:0031119">
    <property type="term" value="P:tRNA pseudouridine synthesis"/>
    <property type="evidence" value="ECO:0007669"/>
    <property type="project" value="TreeGrafter"/>
</dbReference>
<evidence type="ECO:0000313" key="6">
    <source>
        <dbReference type="EMBL" id="KAK1923945.1"/>
    </source>
</evidence>
<sequence>MLGAGRRRLVSIRFMSQYANLSRDELVAKLQALELANSPTSATSDAGPSTHHPTAPPPTTTAAVSDIPVDGKTMLKGKGKPLKVKPSKAFEFNQHPTRHVALLVAYHGWPYSGLAIQNEQDDTPTVEAELLKALEKTRLIEQGKGWDGCGFSRCGRTDRGVSGAGQVVSLWVRSNRKEPGMGWRPSIMPPPPPKTDEHGRPIVARASPLGEHAYPRLLNNVLPPSIRVLGWSPIPEEFDARFSCTTRHYKYAFHHRPTPASPELDLDLMRRAVRKMLGEHDFRNFCRLDGSKQIESHSRRVIDAWFNTDEAYPGMVVFNLIGSAFLWHQVRHIIAVLFLVGSKLEAPELVDELLDVSKCPSRPAYQMGHPLPLTLYECGFEGLDWRAGGYDGPTSGITADELVMEDDSRAKLERGLEELRQEAELRAWQVGNAVNKMREIYGKPAQVDTSSLFPTGGGEMLSMSTYRPVMSRSRGDTPEEVNRKWREKNPDKVRRGVQGVQGGDE</sequence>
<evidence type="ECO:0000256" key="2">
    <source>
        <dbReference type="ARBA" id="ARBA00022694"/>
    </source>
</evidence>
<dbReference type="InterPro" id="IPR020097">
    <property type="entry name" value="PsdUridine_synth_TruA_a/b_dom"/>
</dbReference>
<dbReference type="GO" id="GO:0005737">
    <property type="term" value="C:cytoplasm"/>
    <property type="evidence" value="ECO:0007669"/>
    <property type="project" value="TreeGrafter"/>
</dbReference>
<reference evidence="6" key="1">
    <citation type="submission" date="2023-02" db="EMBL/GenBank/DDBJ databases">
        <title>Identification and recombinant expression of a fungal hydrolase from Papiliotrema laurentii that hydrolyzes apple cutin and clears colloidal polyester polyurethane.</title>
        <authorList>
            <consortium name="DOE Joint Genome Institute"/>
            <person name="Roman V.A."/>
            <person name="Bojanowski C."/>
            <person name="Crable B.R."/>
            <person name="Wagner D.N."/>
            <person name="Hung C.S."/>
            <person name="Nadeau L.J."/>
            <person name="Schratz L."/>
            <person name="Haridas S."/>
            <person name="Pangilinan J."/>
            <person name="Lipzen A."/>
            <person name="Na H."/>
            <person name="Yan M."/>
            <person name="Ng V."/>
            <person name="Grigoriev I.V."/>
            <person name="Spatafora J.W."/>
            <person name="Barlow D."/>
            <person name="Biffinger J."/>
            <person name="Kelley-Loughnane N."/>
            <person name="Varaljay V.A."/>
            <person name="Crookes-Goodson W.J."/>
        </authorList>
    </citation>
    <scope>NUCLEOTIDE SEQUENCE</scope>
    <source>
        <strain evidence="6">5307AH</strain>
    </source>
</reference>
<dbReference type="InterPro" id="IPR001406">
    <property type="entry name" value="PsdUridine_synth_TruA"/>
</dbReference>
<dbReference type="EMBL" id="JAODAN010000005">
    <property type="protein sequence ID" value="KAK1923945.1"/>
    <property type="molecule type" value="Genomic_DNA"/>
</dbReference>
<feature type="domain" description="Pseudouridine synthase I TruA alpha/beta" evidence="5">
    <location>
        <begin position="272"/>
        <end position="381"/>
    </location>
</feature>
<evidence type="ECO:0000259" key="5">
    <source>
        <dbReference type="Pfam" id="PF01416"/>
    </source>
</evidence>
<keyword evidence="7" id="KW-1185">Reference proteome</keyword>
<dbReference type="Proteomes" id="UP001182556">
    <property type="component" value="Unassembled WGS sequence"/>
</dbReference>
<dbReference type="CDD" id="cd02569">
    <property type="entry name" value="PseudoU_synth_ScPus3"/>
    <property type="match status" value="1"/>
</dbReference>
<evidence type="ECO:0000256" key="4">
    <source>
        <dbReference type="SAM" id="MobiDB-lite"/>
    </source>
</evidence>
<name>A0AAD9CYJ1_PAPLA</name>
<dbReference type="PANTHER" id="PTHR11142:SF5">
    <property type="entry name" value="TRNA PSEUDOURIDINE(38_39) SYNTHASE"/>
    <property type="match status" value="1"/>
</dbReference>
<keyword evidence="2" id="KW-0819">tRNA processing</keyword>
<keyword evidence="3" id="KW-0413">Isomerase</keyword>
<dbReference type="GO" id="GO:0005634">
    <property type="term" value="C:nucleus"/>
    <property type="evidence" value="ECO:0007669"/>
    <property type="project" value="TreeGrafter"/>
</dbReference>
<dbReference type="NCBIfam" id="TIGR00071">
    <property type="entry name" value="hisT_truA"/>
    <property type="match status" value="1"/>
</dbReference>
<dbReference type="AlphaFoldDB" id="A0AAD9CYJ1"/>
<comment type="caution">
    <text evidence="6">The sequence shown here is derived from an EMBL/GenBank/DDBJ whole genome shotgun (WGS) entry which is preliminary data.</text>
</comment>
<evidence type="ECO:0000313" key="7">
    <source>
        <dbReference type="Proteomes" id="UP001182556"/>
    </source>
</evidence>
<feature type="region of interest" description="Disordered" evidence="4">
    <location>
        <begin position="38"/>
        <end position="65"/>
    </location>
</feature>
<organism evidence="6 7">
    <name type="scientific">Papiliotrema laurentii</name>
    <name type="common">Cryptococcus laurentii</name>
    <dbReference type="NCBI Taxonomy" id="5418"/>
    <lineage>
        <taxon>Eukaryota</taxon>
        <taxon>Fungi</taxon>
        <taxon>Dikarya</taxon>
        <taxon>Basidiomycota</taxon>
        <taxon>Agaricomycotina</taxon>
        <taxon>Tremellomycetes</taxon>
        <taxon>Tremellales</taxon>
        <taxon>Rhynchogastremaceae</taxon>
        <taxon>Papiliotrema</taxon>
    </lineage>
</organism>
<dbReference type="Gene3D" id="3.30.70.580">
    <property type="entry name" value="Pseudouridine synthase I, catalytic domain, N-terminal subdomain"/>
    <property type="match status" value="1"/>
</dbReference>
<feature type="region of interest" description="Disordered" evidence="4">
    <location>
        <begin position="465"/>
        <end position="505"/>
    </location>
</feature>
<protein>
    <submittedName>
        <fullName evidence="6">Pseudouridine synthase</fullName>
    </submittedName>
</protein>
<gene>
    <name evidence="6" type="ORF">DB88DRAFT_488524</name>
</gene>
<feature type="compositionally biased region" description="Basic and acidic residues" evidence="4">
    <location>
        <begin position="473"/>
        <end position="494"/>
    </location>
</feature>
<dbReference type="PANTHER" id="PTHR11142">
    <property type="entry name" value="PSEUDOURIDYLATE SYNTHASE"/>
    <property type="match status" value="1"/>
</dbReference>
<dbReference type="InterPro" id="IPR020094">
    <property type="entry name" value="TruA/RsuA/RluB/E/F_N"/>
</dbReference>
<dbReference type="Gene3D" id="3.30.70.660">
    <property type="entry name" value="Pseudouridine synthase I, catalytic domain, C-terminal subdomain"/>
    <property type="match status" value="1"/>
</dbReference>
<dbReference type="InterPro" id="IPR020103">
    <property type="entry name" value="PsdUridine_synth_cat_dom_sf"/>
</dbReference>
<dbReference type="InterPro" id="IPR041707">
    <property type="entry name" value="Pus3-like"/>
</dbReference>
<dbReference type="HAMAP" id="MF_00171">
    <property type="entry name" value="TruA"/>
    <property type="match status" value="1"/>
</dbReference>
<dbReference type="GO" id="GO:0009982">
    <property type="term" value="F:pseudouridine synthase activity"/>
    <property type="evidence" value="ECO:0007669"/>
    <property type="project" value="InterPro"/>
</dbReference>
<feature type="compositionally biased region" description="Polar residues" evidence="4">
    <location>
        <begin position="38"/>
        <end position="47"/>
    </location>
</feature>
<dbReference type="InterPro" id="IPR020095">
    <property type="entry name" value="PsdUridine_synth_TruA_C"/>
</dbReference>
<evidence type="ECO:0000256" key="3">
    <source>
        <dbReference type="ARBA" id="ARBA00023235"/>
    </source>
</evidence>
<accession>A0AAD9CYJ1</accession>
<evidence type="ECO:0000256" key="1">
    <source>
        <dbReference type="ARBA" id="ARBA00009375"/>
    </source>
</evidence>
<dbReference type="SUPFAM" id="SSF55120">
    <property type="entry name" value="Pseudouridine synthase"/>
    <property type="match status" value="1"/>
</dbReference>
<dbReference type="GO" id="GO:1990481">
    <property type="term" value="P:mRNA pseudouridine synthesis"/>
    <property type="evidence" value="ECO:0007669"/>
    <property type="project" value="TreeGrafter"/>
</dbReference>
<dbReference type="Pfam" id="PF01416">
    <property type="entry name" value="PseudoU_synth_1"/>
    <property type="match status" value="1"/>
</dbReference>
<proteinExistence type="inferred from homology"/>
<dbReference type="GO" id="GO:0003723">
    <property type="term" value="F:RNA binding"/>
    <property type="evidence" value="ECO:0007669"/>
    <property type="project" value="InterPro"/>
</dbReference>
<comment type="similarity">
    <text evidence="1">Belongs to the tRNA pseudouridine synthase TruA family.</text>
</comment>